<comment type="caution">
    <text evidence="3">The sequence shown here is derived from an EMBL/GenBank/DDBJ whole genome shotgun (WGS) entry which is preliminary data.</text>
</comment>
<keyword evidence="4" id="KW-1185">Reference proteome</keyword>
<reference evidence="4" key="1">
    <citation type="journal article" date="2019" name="Int. J. Syst. Evol. Microbiol.">
        <title>The Global Catalogue of Microorganisms (GCM) 10K type strain sequencing project: providing services to taxonomists for standard genome sequencing and annotation.</title>
        <authorList>
            <consortium name="The Broad Institute Genomics Platform"/>
            <consortium name="The Broad Institute Genome Sequencing Center for Infectious Disease"/>
            <person name="Wu L."/>
            <person name="Ma J."/>
        </authorList>
    </citation>
    <scope>NUCLEOTIDE SEQUENCE [LARGE SCALE GENOMIC DNA]</scope>
    <source>
        <strain evidence="4">KCTC 62164</strain>
    </source>
</reference>
<dbReference type="CDD" id="cd00397">
    <property type="entry name" value="DNA_BRE_C"/>
    <property type="match status" value="1"/>
</dbReference>
<dbReference type="Pfam" id="PF00589">
    <property type="entry name" value="Phage_integrase"/>
    <property type="match status" value="1"/>
</dbReference>
<evidence type="ECO:0000256" key="1">
    <source>
        <dbReference type="ARBA" id="ARBA00023172"/>
    </source>
</evidence>
<organism evidence="3 4">
    <name type="scientific">Kordiimonas pumila</name>
    <dbReference type="NCBI Taxonomy" id="2161677"/>
    <lineage>
        <taxon>Bacteria</taxon>
        <taxon>Pseudomonadati</taxon>
        <taxon>Pseudomonadota</taxon>
        <taxon>Alphaproteobacteria</taxon>
        <taxon>Kordiimonadales</taxon>
        <taxon>Kordiimonadaceae</taxon>
        <taxon>Kordiimonas</taxon>
    </lineage>
</organism>
<dbReference type="InterPro" id="IPR013762">
    <property type="entry name" value="Integrase-like_cat_sf"/>
</dbReference>
<dbReference type="PROSITE" id="PS51898">
    <property type="entry name" value="TYR_RECOMBINASE"/>
    <property type="match status" value="1"/>
</dbReference>
<dbReference type="Proteomes" id="UP001595444">
    <property type="component" value="Unassembled WGS sequence"/>
</dbReference>
<feature type="domain" description="Tyr recombinase" evidence="2">
    <location>
        <begin position="52"/>
        <end position="276"/>
    </location>
</feature>
<evidence type="ECO:0000313" key="3">
    <source>
        <dbReference type="EMBL" id="MFC3051403.1"/>
    </source>
</evidence>
<keyword evidence="1" id="KW-0233">DNA recombination</keyword>
<evidence type="ECO:0000259" key="2">
    <source>
        <dbReference type="PROSITE" id="PS51898"/>
    </source>
</evidence>
<dbReference type="EMBL" id="JBHRSL010000003">
    <property type="protein sequence ID" value="MFC3051403.1"/>
    <property type="molecule type" value="Genomic_DNA"/>
</dbReference>
<dbReference type="SUPFAM" id="SSF56349">
    <property type="entry name" value="DNA breaking-rejoining enzymes"/>
    <property type="match status" value="1"/>
</dbReference>
<gene>
    <name evidence="3" type="ORF">ACFOKA_05755</name>
</gene>
<dbReference type="InterPro" id="IPR011010">
    <property type="entry name" value="DNA_brk_join_enz"/>
</dbReference>
<evidence type="ECO:0000313" key="4">
    <source>
        <dbReference type="Proteomes" id="UP001595444"/>
    </source>
</evidence>
<dbReference type="InterPro" id="IPR002104">
    <property type="entry name" value="Integrase_catalytic"/>
</dbReference>
<dbReference type="Gene3D" id="1.10.443.10">
    <property type="entry name" value="Intergrase catalytic core"/>
    <property type="match status" value="1"/>
</dbReference>
<protein>
    <submittedName>
        <fullName evidence="3">Tyrosine-type recombinase/integrase</fullName>
    </submittedName>
</protein>
<dbReference type="RefSeq" id="WP_194214381.1">
    <property type="nucleotide sequence ID" value="NZ_CP061205.1"/>
</dbReference>
<sequence>MLSTKPKQVHIARLRWLHQFGVENYGWDINIKLTKFLQVSKSLTFVRTSILDHRHVYNVLEAIETLEEPEIYQTQLKLILIFGFRCGLRIGEILKFRFRDIDPKSGWTVYVRGSRHGSNKSDNALRRLELSVLFTADELELLKHYYHKLGLDNGRGALLFGLDGENIPLDQIVVSQKLGGALRQSTGNEEVVFHSLRHSCATYTWTILSKEHELAHKLTGYDAQKLASVRRYWMMGDDLVRDALWQMTKGLGHASPATSAQTYLHLVMETVHRKLGRAIWDKESLQLSLKRFGNLRAKKLREGYQATMTTLVKRVHERVRFGREEKRILGTAGRKCQPNLTFDLPETYLILAGALQKLEAGQSIAGIALQYPVVEEDLEGIVYRCRKLAAVKTKKGGAKFIGDKAGSEDTPQNAIQEVLIPDLHNSPDVLRLAIKVSNILRNKCQKKRPRKAIVKQAMAVLKAFTASKHYLRITTREDLSAILNFDQDAIPSVFWSMKGKPLAKRGEDSTESLEQEAYRYWMSGRKQEFINIRLKAKETNKKPRYRYGVLRASLAHSTESLNSGNDKRFLGVKMLGWLAYMTVILYGTNEEVDAFVAGNKRKLL</sequence>
<accession>A0ABV7D2Z5</accession>
<proteinExistence type="predicted"/>
<name>A0ABV7D2Z5_9PROT</name>